<dbReference type="STRING" id="80966.ENSAPOP00000016220"/>
<reference evidence="3" key="1">
    <citation type="submission" date="2025-08" db="UniProtKB">
        <authorList>
            <consortium name="Ensembl"/>
        </authorList>
    </citation>
    <scope>IDENTIFICATION</scope>
</reference>
<dbReference type="InParanoid" id="A0A3Q1GEX9"/>
<proteinExistence type="predicted"/>
<feature type="region of interest" description="Disordered" evidence="1">
    <location>
        <begin position="1"/>
        <end position="145"/>
    </location>
</feature>
<evidence type="ECO:0008006" key="5">
    <source>
        <dbReference type="Google" id="ProtNLM"/>
    </source>
</evidence>
<dbReference type="Pfam" id="PF17818">
    <property type="entry name" value="KCT2"/>
    <property type="match status" value="1"/>
</dbReference>
<sequence>MHKGDSSITVFDSSAGKLPQNSDGDAKSDETDKNRDGTEATEEHASSATTRVSTVESTTASTKVQETTTPITEFTQADLDLLDADGKGQGPQISSEEDEDGEDDVDDESIDPEESDGLLYGNADPKDQTENGRRQQAGEMEAPRYKGVDSYNTEDEDSHFFFHLVILAFLVAIGYIAYHNKRKILVIYLKINDGFLSQQLAKIRVDTQSTSCVMHTFKLLKCKCADKAAIYPHMCAYIYS</sequence>
<keyword evidence="4" id="KW-1185">Reference proteome</keyword>
<evidence type="ECO:0000256" key="1">
    <source>
        <dbReference type="SAM" id="MobiDB-lite"/>
    </source>
</evidence>
<dbReference type="AlphaFoldDB" id="A0A3Q1GEX9"/>
<dbReference type="GeneTree" id="ENSGT01030000239529"/>
<dbReference type="PANTHER" id="PTHR16502">
    <property type="entry name" value="KERATINOCYTE-ASSOCIATED TRANSMEMBRANE PROTEIN 2"/>
    <property type="match status" value="1"/>
</dbReference>
<feature type="compositionally biased region" description="Polar residues" evidence="1">
    <location>
        <begin position="1"/>
        <end position="12"/>
    </location>
</feature>
<evidence type="ECO:0000256" key="2">
    <source>
        <dbReference type="SAM" id="Phobius"/>
    </source>
</evidence>
<keyword evidence="2" id="KW-1133">Transmembrane helix</keyword>
<dbReference type="PANTHER" id="PTHR16502:SF0">
    <property type="entry name" value="KERATINOCYTE-ASSOCIATED TRANSMEMBRANE PROTEIN 2"/>
    <property type="match status" value="1"/>
</dbReference>
<keyword evidence="2" id="KW-0472">Membrane</keyword>
<feature type="transmembrane region" description="Helical" evidence="2">
    <location>
        <begin position="160"/>
        <end position="178"/>
    </location>
</feature>
<organism evidence="3 4">
    <name type="scientific">Acanthochromis polyacanthus</name>
    <name type="common">spiny chromis</name>
    <dbReference type="NCBI Taxonomy" id="80966"/>
    <lineage>
        <taxon>Eukaryota</taxon>
        <taxon>Metazoa</taxon>
        <taxon>Chordata</taxon>
        <taxon>Craniata</taxon>
        <taxon>Vertebrata</taxon>
        <taxon>Euteleostomi</taxon>
        <taxon>Actinopterygii</taxon>
        <taxon>Neopterygii</taxon>
        <taxon>Teleostei</taxon>
        <taxon>Neoteleostei</taxon>
        <taxon>Acanthomorphata</taxon>
        <taxon>Ovalentaria</taxon>
        <taxon>Pomacentridae</taxon>
        <taxon>Acanthochromis</taxon>
    </lineage>
</organism>
<feature type="compositionally biased region" description="Acidic residues" evidence="1">
    <location>
        <begin position="95"/>
        <end position="116"/>
    </location>
</feature>
<keyword evidence="2" id="KW-0812">Transmembrane</keyword>
<name>A0A3Q1GEX9_9TELE</name>
<dbReference type="Proteomes" id="UP000257200">
    <property type="component" value="Unplaced"/>
</dbReference>
<protein>
    <recommendedName>
        <fullName evidence="5">Trans-golgi network protein 2</fullName>
    </recommendedName>
</protein>
<evidence type="ECO:0000313" key="4">
    <source>
        <dbReference type="Proteomes" id="UP000257200"/>
    </source>
</evidence>
<evidence type="ECO:0000313" key="3">
    <source>
        <dbReference type="Ensembl" id="ENSAPOP00000016220.1"/>
    </source>
</evidence>
<feature type="compositionally biased region" description="Basic and acidic residues" evidence="1">
    <location>
        <begin position="124"/>
        <end position="133"/>
    </location>
</feature>
<feature type="compositionally biased region" description="Basic and acidic residues" evidence="1">
    <location>
        <begin position="24"/>
        <end position="45"/>
    </location>
</feature>
<reference evidence="3" key="2">
    <citation type="submission" date="2025-09" db="UniProtKB">
        <authorList>
            <consortium name="Ensembl"/>
        </authorList>
    </citation>
    <scope>IDENTIFICATION</scope>
</reference>
<dbReference type="Ensembl" id="ENSAPOT00000025286.1">
    <property type="protein sequence ID" value="ENSAPOP00000016220.1"/>
    <property type="gene ID" value="ENSAPOG00000019329.1"/>
</dbReference>
<feature type="compositionally biased region" description="Polar residues" evidence="1">
    <location>
        <begin position="46"/>
        <end position="75"/>
    </location>
</feature>
<dbReference type="InterPro" id="IPR037645">
    <property type="entry name" value="KCT2"/>
</dbReference>
<accession>A0A3Q1GEX9</accession>